<dbReference type="SUPFAM" id="SSF103657">
    <property type="entry name" value="BAR/IMD domain-like"/>
    <property type="match status" value="1"/>
</dbReference>
<evidence type="ECO:0000256" key="1">
    <source>
        <dbReference type="ARBA" id="ARBA00004308"/>
    </source>
</evidence>
<protein>
    <recommendedName>
        <fullName evidence="14">SH3 domain-containing protein</fullName>
    </recommendedName>
</protein>
<evidence type="ECO:0000256" key="2">
    <source>
        <dbReference type="ARBA" id="ARBA00004496"/>
    </source>
</evidence>
<dbReference type="SMART" id="SM00721">
    <property type="entry name" value="BAR"/>
    <property type="match status" value="1"/>
</dbReference>
<dbReference type="EMBL" id="BTSX01000003">
    <property type="protein sequence ID" value="GMS89134.1"/>
    <property type="molecule type" value="Genomic_DNA"/>
</dbReference>
<gene>
    <name evidence="12" type="ORF">PENTCL1PPCAC_11309</name>
</gene>
<proteinExistence type="predicted"/>
<feature type="region of interest" description="Disordered" evidence="9">
    <location>
        <begin position="245"/>
        <end position="393"/>
    </location>
</feature>
<dbReference type="SUPFAM" id="SSF50044">
    <property type="entry name" value="SH3-domain"/>
    <property type="match status" value="1"/>
</dbReference>
<keyword evidence="13" id="KW-1185">Reference proteome</keyword>
<evidence type="ECO:0000256" key="4">
    <source>
        <dbReference type="ARBA" id="ARBA00022490"/>
    </source>
</evidence>
<feature type="domain" description="BAR" evidence="11">
    <location>
        <begin position="22"/>
        <end position="240"/>
    </location>
</feature>
<feature type="compositionally biased region" description="Pro residues" evidence="9">
    <location>
        <begin position="267"/>
        <end position="283"/>
    </location>
</feature>
<dbReference type="PRINTS" id="PR01251">
    <property type="entry name" value="AMPHIPHYSIN"/>
</dbReference>
<dbReference type="Proteomes" id="UP001432027">
    <property type="component" value="Unassembled WGS sequence"/>
</dbReference>
<dbReference type="Gene3D" id="2.30.30.40">
    <property type="entry name" value="SH3 Domains"/>
    <property type="match status" value="1"/>
</dbReference>
<sequence>TGMADFFNKNIKKATSRTKEKLLESVGKAQRTQDEAFDFHAVNLNKQAKACERLHKDLKVYADALKKLTEAEKNLHESVRQAYEGEWPDREHVVALTNTLDIQADELEKKVNDELMGSVSNYVGQFNDLKKKVDKRGRKLVDYDHAKNNFNSLKASSKKGDADPKVTKAFTELQTAEQMYKDMNKELLEVLPATYDSRITFLVDTLQTLFNSRSTHQTECAKLHKQLVTQLDALGVSMDSLRVARPEGLSTTPQREESPERSSGSPAPTPSPLPQPSPAPSSGPPSETGVAPTPTKRTSVVEEKCENTLYPKLNSAPPKDSNESPAPRTPETRKDSKESKDSKEVSGRRSVGANPFGDDEDQEKTAGKENEKKSTNPFDEEEDEEIDAEKIDHETVNGRKVMYLVRSTHEYKAVDTDELSFASGELIKVLEWKTEDNLDDGWNMGVTEDGSIGVFPENFTKRE</sequence>
<comment type="subcellular location">
    <subcellularLocation>
        <location evidence="2">Cytoplasm</location>
    </subcellularLocation>
    <subcellularLocation>
        <location evidence="1">Endomembrane system</location>
    </subcellularLocation>
</comment>
<dbReference type="InterPro" id="IPR004148">
    <property type="entry name" value="BAR_dom"/>
</dbReference>
<dbReference type="GO" id="GO:0005737">
    <property type="term" value="C:cytoplasm"/>
    <property type="evidence" value="ECO:0007669"/>
    <property type="project" value="UniProtKB-SubCell"/>
</dbReference>
<feature type="region of interest" description="Disordered" evidence="9">
    <location>
        <begin position="438"/>
        <end position="463"/>
    </location>
</feature>
<evidence type="ECO:0000256" key="8">
    <source>
        <dbReference type="SAM" id="Coils"/>
    </source>
</evidence>
<dbReference type="PANTHER" id="PTHR46514">
    <property type="entry name" value="AMPHIPHYSIN"/>
    <property type="match status" value="1"/>
</dbReference>
<dbReference type="InterPro" id="IPR036028">
    <property type="entry name" value="SH3-like_dom_sf"/>
</dbReference>
<accession>A0AAV5T1L7</accession>
<feature type="compositionally biased region" description="Basic and acidic residues" evidence="9">
    <location>
        <begin position="330"/>
        <end position="347"/>
    </location>
</feature>
<feature type="compositionally biased region" description="Basic and acidic residues" evidence="9">
    <location>
        <begin position="363"/>
        <end position="374"/>
    </location>
</feature>
<dbReference type="InterPro" id="IPR003005">
    <property type="entry name" value="Amphiphysin"/>
</dbReference>
<dbReference type="Pfam" id="PF14604">
    <property type="entry name" value="SH3_9"/>
    <property type="match status" value="1"/>
</dbReference>
<name>A0AAV5T1L7_9BILA</name>
<keyword evidence="3 7" id="KW-0728">SH3 domain</keyword>
<feature type="non-terminal residue" evidence="12">
    <location>
        <position position="1"/>
    </location>
</feature>
<dbReference type="FunFam" id="1.20.1270.60:FF:000013">
    <property type="entry name" value="Amphiphysin isoform 2"/>
    <property type="match status" value="1"/>
</dbReference>
<dbReference type="GO" id="GO:0012505">
    <property type="term" value="C:endomembrane system"/>
    <property type="evidence" value="ECO:0007669"/>
    <property type="project" value="UniProtKB-SubCell"/>
</dbReference>
<dbReference type="PANTHER" id="PTHR46514:SF3">
    <property type="entry name" value="AMPHIPHYSIN"/>
    <property type="match status" value="1"/>
</dbReference>
<feature type="domain" description="SH3" evidence="10">
    <location>
        <begin position="400"/>
        <end position="463"/>
    </location>
</feature>
<evidence type="ECO:0000256" key="9">
    <source>
        <dbReference type="SAM" id="MobiDB-lite"/>
    </source>
</evidence>
<evidence type="ECO:0000313" key="12">
    <source>
        <dbReference type="EMBL" id="GMS89134.1"/>
    </source>
</evidence>
<feature type="compositionally biased region" description="Acidic residues" evidence="9">
    <location>
        <begin position="378"/>
        <end position="387"/>
    </location>
</feature>
<dbReference type="PROSITE" id="PS50002">
    <property type="entry name" value="SH3"/>
    <property type="match status" value="1"/>
</dbReference>
<dbReference type="AlphaFoldDB" id="A0AAV5T1L7"/>
<dbReference type="GO" id="GO:0005543">
    <property type="term" value="F:phospholipid binding"/>
    <property type="evidence" value="ECO:0007669"/>
    <property type="project" value="TreeGrafter"/>
</dbReference>
<keyword evidence="5 8" id="KW-0175">Coiled coil</keyword>
<dbReference type="Gene3D" id="1.20.1270.60">
    <property type="entry name" value="Arfaptin homology (AH) domain/BAR domain"/>
    <property type="match status" value="1"/>
</dbReference>
<evidence type="ECO:0008006" key="14">
    <source>
        <dbReference type="Google" id="ProtNLM"/>
    </source>
</evidence>
<dbReference type="Pfam" id="PF03114">
    <property type="entry name" value="BAR"/>
    <property type="match status" value="1"/>
</dbReference>
<reference evidence="12" key="1">
    <citation type="submission" date="2023-10" db="EMBL/GenBank/DDBJ databases">
        <title>Genome assembly of Pristionchus species.</title>
        <authorList>
            <person name="Yoshida K."/>
            <person name="Sommer R.J."/>
        </authorList>
    </citation>
    <scope>NUCLEOTIDE SEQUENCE</scope>
    <source>
        <strain evidence="12">RS0144</strain>
    </source>
</reference>
<keyword evidence="6" id="KW-0472">Membrane</keyword>
<evidence type="ECO:0000259" key="10">
    <source>
        <dbReference type="PROSITE" id="PS50002"/>
    </source>
</evidence>
<dbReference type="SMART" id="SM00326">
    <property type="entry name" value="SH3"/>
    <property type="match status" value="1"/>
</dbReference>
<organism evidence="12 13">
    <name type="scientific">Pristionchus entomophagus</name>
    <dbReference type="NCBI Taxonomy" id="358040"/>
    <lineage>
        <taxon>Eukaryota</taxon>
        <taxon>Metazoa</taxon>
        <taxon>Ecdysozoa</taxon>
        <taxon>Nematoda</taxon>
        <taxon>Chromadorea</taxon>
        <taxon>Rhabditida</taxon>
        <taxon>Rhabditina</taxon>
        <taxon>Diplogasteromorpha</taxon>
        <taxon>Diplogasteroidea</taxon>
        <taxon>Neodiplogasteridae</taxon>
        <taxon>Pristionchus</taxon>
    </lineage>
</organism>
<dbReference type="InterPro" id="IPR001452">
    <property type="entry name" value="SH3_domain"/>
</dbReference>
<evidence type="ECO:0000313" key="13">
    <source>
        <dbReference type="Proteomes" id="UP001432027"/>
    </source>
</evidence>
<evidence type="ECO:0000256" key="5">
    <source>
        <dbReference type="ARBA" id="ARBA00023054"/>
    </source>
</evidence>
<feature type="coiled-coil region" evidence="8">
    <location>
        <begin position="51"/>
        <end position="81"/>
    </location>
</feature>
<dbReference type="PROSITE" id="PS51021">
    <property type="entry name" value="BAR"/>
    <property type="match status" value="1"/>
</dbReference>
<keyword evidence="4" id="KW-0963">Cytoplasm</keyword>
<evidence type="ECO:0000259" key="11">
    <source>
        <dbReference type="PROSITE" id="PS51021"/>
    </source>
</evidence>
<dbReference type="GO" id="GO:0005886">
    <property type="term" value="C:plasma membrane"/>
    <property type="evidence" value="ECO:0007669"/>
    <property type="project" value="TreeGrafter"/>
</dbReference>
<evidence type="ECO:0000256" key="6">
    <source>
        <dbReference type="ARBA" id="ARBA00023136"/>
    </source>
</evidence>
<dbReference type="InterPro" id="IPR027267">
    <property type="entry name" value="AH/BAR_dom_sf"/>
</dbReference>
<evidence type="ECO:0000256" key="7">
    <source>
        <dbReference type="PROSITE-ProRule" id="PRU00192"/>
    </source>
</evidence>
<evidence type="ECO:0000256" key="3">
    <source>
        <dbReference type="ARBA" id="ARBA00022443"/>
    </source>
</evidence>
<comment type="caution">
    <text evidence="12">The sequence shown here is derived from an EMBL/GenBank/DDBJ whole genome shotgun (WGS) entry which is preliminary data.</text>
</comment>